<dbReference type="AlphaFoldDB" id="A0A1W1CVB0"/>
<evidence type="ECO:0000313" key="2">
    <source>
        <dbReference type="EMBL" id="SFV69756.1"/>
    </source>
</evidence>
<protein>
    <submittedName>
        <fullName evidence="2">Uncharacterized protein</fullName>
    </submittedName>
</protein>
<gene>
    <name evidence="2" type="ORF">MNB_SM-6-200</name>
</gene>
<proteinExistence type="predicted"/>
<dbReference type="EMBL" id="FPHK01000135">
    <property type="protein sequence ID" value="SFV69756.1"/>
    <property type="molecule type" value="Genomic_DNA"/>
</dbReference>
<evidence type="ECO:0000256" key="1">
    <source>
        <dbReference type="SAM" id="Phobius"/>
    </source>
</evidence>
<accession>A0A1W1CVB0</accession>
<sequence>MIIRIVAKRFGKLSKKVPSVFNSVILAFYYLLKAFDIEWHYIYYFKG</sequence>
<keyword evidence="1" id="KW-1133">Transmembrane helix</keyword>
<feature type="transmembrane region" description="Helical" evidence="1">
    <location>
        <begin position="20"/>
        <end position="42"/>
    </location>
</feature>
<name>A0A1W1CVB0_9ZZZZ</name>
<reference evidence="2" key="1">
    <citation type="submission" date="2016-10" db="EMBL/GenBank/DDBJ databases">
        <authorList>
            <person name="de Groot N.N."/>
        </authorList>
    </citation>
    <scope>NUCLEOTIDE SEQUENCE</scope>
</reference>
<keyword evidence="1" id="KW-0472">Membrane</keyword>
<organism evidence="2">
    <name type="scientific">hydrothermal vent metagenome</name>
    <dbReference type="NCBI Taxonomy" id="652676"/>
    <lineage>
        <taxon>unclassified sequences</taxon>
        <taxon>metagenomes</taxon>
        <taxon>ecological metagenomes</taxon>
    </lineage>
</organism>
<keyword evidence="1" id="KW-0812">Transmembrane</keyword>